<evidence type="ECO:0000259" key="2">
    <source>
        <dbReference type="PROSITE" id="PS50026"/>
    </source>
</evidence>
<evidence type="ECO:0000256" key="1">
    <source>
        <dbReference type="PROSITE-ProRule" id="PRU00076"/>
    </source>
</evidence>
<keyword evidence="1" id="KW-1015">Disulfide bond</keyword>
<dbReference type="PROSITE" id="PS00022">
    <property type="entry name" value="EGF_1"/>
    <property type="match status" value="1"/>
</dbReference>
<dbReference type="SUPFAM" id="SSF57196">
    <property type="entry name" value="EGF/Laminin"/>
    <property type="match status" value="1"/>
</dbReference>
<organism evidence="3 4">
    <name type="scientific">Mya arenaria</name>
    <name type="common">Soft-shell clam</name>
    <dbReference type="NCBI Taxonomy" id="6604"/>
    <lineage>
        <taxon>Eukaryota</taxon>
        <taxon>Metazoa</taxon>
        <taxon>Spiralia</taxon>
        <taxon>Lophotrochozoa</taxon>
        <taxon>Mollusca</taxon>
        <taxon>Bivalvia</taxon>
        <taxon>Autobranchia</taxon>
        <taxon>Heteroconchia</taxon>
        <taxon>Euheterodonta</taxon>
        <taxon>Imparidentia</taxon>
        <taxon>Neoheterodontei</taxon>
        <taxon>Myida</taxon>
        <taxon>Myoidea</taxon>
        <taxon>Myidae</taxon>
        <taxon>Mya</taxon>
    </lineage>
</organism>
<dbReference type="PROSITE" id="PS50026">
    <property type="entry name" value="EGF_3"/>
    <property type="match status" value="1"/>
</dbReference>
<feature type="domain" description="EGF-like" evidence="2">
    <location>
        <begin position="87"/>
        <end position="122"/>
    </location>
</feature>
<feature type="disulfide bond" evidence="1">
    <location>
        <begin position="112"/>
        <end position="121"/>
    </location>
</feature>
<sequence>MSSWQALCIHCGDQKAASKDELTTEGSPPNILMHLVPFGNSTTCKYEVVFTPNSSQQGRHVQLCYRTDLDRHCSEVHVQLENEIAQSTGECTQLHCVNGGFCDSGSRPSCQCQPGFLGDTCAKADENCVVGSIPDKIVCDQQSCSLEYLVTGSITVPVVVETEQHLLPEIFHDSVDIGKYYVLLKMAGTVASGSRVCINTESNGKSGKCSSTDCTTIAMDDPGTSIQSVLKCTRSDSPGKCLPIVIATRPFSNKTPQLSVHQDTTLEKVHVFENKLLDSHDPRCVAIVTAVPSGLSNTNDSLCVTDSLSGVRCLTTVTAYRKTCDTGKVRQDMIQLFLLHMASFVL</sequence>
<accession>A0ABY7FC98</accession>
<dbReference type="EMBL" id="CP111022">
    <property type="protein sequence ID" value="WAR18804.1"/>
    <property type="molecule type" value="Genomic_DNA"/>
</dbReference>
<gene>
    <name evidence="3" type="ORF">MAR_000642</name>
</gene>
<keyword evidence="1" id="KW-0245">EGF-like domain</keyword>
<dbReference type="PROSITE" id="PS01186">
    <property type="entry name" value="EGF_2"/>
    <property type="match status" value="1"/>
</dbReference>
<protein>
    <recommendedName>
        <fullName evidence="2">EGF-like domain-containing protein</fullName>
    </recommendedName>
</protein>
<evidence type="ECO:0000313" key="4">
    <source>
        <dbReference type="Proteomes" id="UP001164746"/>
    </source>
</evidence>
<comment type="caution">
    <text evidence="1">Lacks conserved residue(s) required for the propagation of feature annotation.</text>
</comment>
<proteinExistence type="predicted"/>
<dbReference type="Gene3D" id="2.10.25.10">
    <property type="entry name" value="Laminin"/>
    <property type="match status" value="1"/>
</dbReference>
<dbReference type="CDD" id="cd00054">
    <property type="entry name" value="EGF_CA"/>
    <property type="match status" value="1"/>
</dbReference>
<dbReference type="InterPro" id="IPR000742">
    <property type="entry name" value="EGF"/>
</dbReference>
<keyword evidence="4" id="KW-1185">Reference proteome</keyword>
<evidence type="ECO:0000313" key="3">
    <source>
        <dbReference type="EMBL" id="WAR18804.1"/>
    </source>
</evidence>
<name>A0ABY7FC98_MYAAR</name>
<reference evidence="3" key="1">
    <citation type="submission" date="2022-11" db="EMBL/GenBank/DDBJ databases">
        <title>Centuries of genome instability and evolution in soft-shell clam transmissible cancer (bioRxiv).</title>
        <authorList>
            <person name="Hart S.F.M."/>
            <person name="Yonemitsu M.A."/>
            <person name="Giersch R.M."/>
            <person name="Beal B.F."/>
            <person name="Arriagada G."/>
            <person name="Davis B.W."/>
            <person name="Ostrander E.A."/>
            <person name="Goff S.P."/>
            <person name="Metzger M.J."/>
        </authorList>
    </citation>
    <scope>NUCLEOTIDE SEQUENCE</scope>
    <source>
        <strain evidence="3">MELC-2E11</strain>
        <tissue evidence="3">Siphon/mantle</tissue>
    </source>
</reference>
<dbReference type="Proteomes" id="UP001164746">
    <property type="component" value="Chromosome 11"/>
</dbReference>